<dbReference type="PANTHER" id="PTHR19328:SF75">
    <property type="entry name" value="ALDOSE SUGAR DEHYDROGENASE YLII"/>
    <property type="match status" value="1"/>
</dbReference>
<dbReference type="Pfam" id="PF07995">
    <property type="entry name" value="GSDH"/>
    <property type="match status" value="1"/>
</dbReference>
<dbReference type="EMBL" id="CADCTK010000029">
    <property type="protein sequence ID" value="CAA9211264.1"/>
    <property type="molecule type" value="Genomic_DNA"/>
</dbReference>
<evidence type="ECO:0000313" key="3">
    <source>
        <dbReference type="EMBL" id="CAA9211264.1"/>
    </source>
</evidence>
<dbReference type="SUPFAM" id="SSF50952">
    <property type="entry name" value="Soluble quinoprotein glucose dehydrogenase"/>
    <property type="match status" value="1"/>
</dbReference>
<accession>A0A6J4H264</accession>
<evidence type="ECO:0000256" key="1">
    <source>
        <dbReference type="SAM" id="SignalP"/>
    </source>
</evidence>
<dbReference type="PANTHER" id="PTHR19328">
    <property type="entry name" value="HEDGEHOG-INTERACTING PROTEIN"/>
    <property type="match status" value="1"/>
</dbReference>
<dbReference type="InterPro" id="IPR011041">
    <property type="entry name" value="Quinoprot_gluc/sorb_DH_b-prop"/>
</dbReference>
<protein>
    <recommendedName>
        <fullName evidence="2">Glucose/Sorbosone dehydrogenase domain-containing protein</fullName>
    </recommendedName>
</protein>
<feature type="domain" description="Glucose/Sorbosone dehydrogenase" evidence="2">
    <location>
        <begin position="239"/>
        <end position="567"/>
    </location>
</feature>
<dbReference type="InterPro" id="IPR012938">
    <property type="entry name" value="Glc/Sorbosone_DH"/>
</dbReference>
<sequence length="579" mass="63300">MRRVLVATLLALVLVPVGARPVQPRLCFDVPGVANCVDGRFQAYWEQNGSLPVFGYPTSPTAPRQTAEGTFETQSFERNRFELHPETPAPYDVLLGRLGDERLRRLGRDWRTFPKGRQSAECLWFPQTEHSVCDQEPGIGFKTYWSTHGLDDPRLDAYGKSLALFGLPLGEPAMETNAAGDTVLVQWFERARFEYHPGQPREFRILLGLLGNETEPGIAPPGWNPASFRLQTRLIARGLERPIHVTNAGDGSGRLFVVEKAGRIRIVVGGELQDVPFLDISDRVGSAGSEQGLFAVAFDPGYRDNGLFFVHYTDKAGDTVIARYRATPGSNAADPASATTLLRIDQPAANHNGGQIAFGPDGYLYIGMGDGGGSGDPNRNGQNRGTLLGKILRIDVDGGNPYGIPPDNPFREVAGARPEIWALGLRNPWRFSFDRVTGDLFIADVGQNRLEEVHFQPGSSRGGENYGWNIMEGSACFRPATGCQRSGLTLPIAEYSHDLGCSITGGFRYRGRDVPAFADAYFFADYCSGRIWGLAPAGGGWSMTQLLDTELSISSFGEDERGELYILDAGGGLYRLEAQ</sequence>
<reference evidence="3" key="1">
    <citation type="submission" date="2020-02" db="EMBL/GenBank/DDBJ databases">
        <authorList>
            <person name="Meier V. D."/>
        </authorList>
    </citation>
    <scope>NUCLEOTIDE SEQUENCE</scope>
    <source>
        <strain evidence="3">AVDCRST_MAG26</strain>
    </source>
</reference>
<feature type="chain" id="PRO_5026707357" description="Glucose/Sorbosone dehydrogenase domain-containing protein" evidence="1">
    <location>
        <begin position="20"/>
        <end position="579"/>
    </location>
</feature>
<name>A0A6J4H264_9CHLR</name>
<dbReference type="Gene3D" id="2.120.10.30">
    <property type="entry name" value="TolB, C-terminal domain"/>
    <property type="match status" value="1"/>
</dbReference>
<feature type="signal peptide" evidence="1">
    <location>
        <begin position="1"/>
        <end position="19"/>
    </location>
</feature>
<gene>
    <name evidence="3" type="ORF">AVDCRST_MAG26-108</name>
</gene>
<keyword evidence="1" id="KW-0732">Signal</keyword>
<dbReference type="AlphaFoldDB" id="A0A6J4H264"/>
<organism evidence="3">
    <name type="scientific">uncultured Chloroflexia bacterium</name>
    <dbReference type="NCBI Taxonomy" id="1672391"/>
    <lineage>
        <taxon>Bacteria</taxon>
        <taxon>Bacillati</taxon>
        <taxon>Chloroflexota</taxon>
        <taxon>Chloroflexia</taxon>
        <taxon>environmental samples</taxon>
    </lineage>
</organism>
<evidence type="ECO:0000259" key="2">
    <source>
        <dbReference type="Pfam" id="PF07995"/>
    </source>
</evidence>
<proteinExistence type="predicted"/>
<dbReference type="InterPro" id="IPR011042">
    <property type="entry name" value="6-blade_b-propeller_TolB-like"/>
</dbReference>